<feature type="compositionally biased region" description="Pro residues" evidence="1">
    <location>
        <begin position="192"/>
        <end position="209"/>
    </location>
</feature>
<keyword evidence="2" id="KW-0812">Transmembrane</keyword>
<feature type="region of interest" description="Disordered" evidence="1">
    <location>
        <begin position="321"/>
        <end position="461"/>
    </location>
</feature>
<reference evidence="3 4" key="1">
    <citation type="journal article" date="2016" name="Int. J. Syst. Evol. Microbiol.">
        <title>Lysobacter erysipheiresistens sp. nov., an antagonist of powdery mildew, isolated from tobacco-cultivated soil.</title>
        <authorList>
            <person name="Xie B."/>
            <person name="Li T."/>
            <person name="Lin X."/>
            <person name="Wang C.J."/>
            <person name="Chen Y.J."/>
            <person name="Liu W.J."/>
            <person name="Zhao Z.W."/>
        </authorList>
    </citation>
    <scope>NUCLEOTIDE SEQUENCE [LARGE SCALE GENOMIC DNA]</scope>
    <source>
        <strain evidence="3 4">RS-LYSO-3</strain>
    </source>
</reference>
<feature type="transmembrane region" description="Helical" evidence="2">
    <location>
        <begin position="100"/>
        <end position="122"/>
    </location>
</feature>
<evidence type="ECO:0000256" key="2">
    <source>
        <dbReference type="SAM" id="Phobius"/>
    </source>
</evidence>
<feature type="region of interest" description="Disordered" evidence="1">
    <location>
        <begin position="175"/>
        <end position="266"/>
    </location>
</feature>
<dbReference type="Proteomes" id="UP001355056">
    <property type="component" value="Unassembled WGS sequence"/>
</dbReference>
<sequence length="572" mass="61668">MISADALIRAVQLRMQVARRWLRPPGELPTGWQQWFDAMGERVGAVTGASAEDIVAVLMQRPLAVAPGRAAELGRWQAFSTLWRQEWHAQESADERRWHWLAASLTGCWHLFLAGMLAWLMYLELINAAHPPPKGEEMVVQIEYVGDGTPEDVGGGPEPETTEPMEAVEPIEPMEAAEPSEAASRSETTMPAPEPSPRPFPSPDVPVLPPTVSAPTLQSPPPELVEREVPQTTPPEVAQPLTVSEPVPDRSETFVLPPPTPRIDAPALQMPELSAPSPALEIVEIPRPQPRVPRPSVQPIAQPRITQPVLQPKPAEVIVRDVPAPEVPTPPRAVVPVLAPTRPDAPKLEAVVPRVRVREIPSPPRPVATAPAKPAPTPAAEPRSALEVAPTEVEPVATAGPEETPAPGAWPTPERADDWGAAARERPGAQKGEPPGLYDSDGSVRLAQTPGSASPGLPPGTITEEIDDLDRAGTWLRRPPNDYEPTAFAEYWRPNETLLEEWVRKSVTTIRIPIPGTTKYIECTTVMLVMGGACGIGDPNLNEQPPTARPPPDIPFKPELQKGNGSAPPPAG</sequence>
<keyword evidence="2" id="KW-0472">Membrane</keyword>
<feature type="compositionally biased region" description="Low complexity" evidence="1">
    <location>
        <begin position="175"/>
        <end position="187"/>
    </location>
</feature>
<comment type="caution">
    <text evidence="3">The sequence shown here is derived from an EMBL/GenBank/DDBJ whole genome shotgun (WGS) entry which is preliminary data.</text>
</comment>
<accession>A0ABU7YVI1</accession>
<keyword evidence="4" id="KW-1185">Reference proteome</keyword>
<feature type="region of interest" description="Disordered" evidence="1">
    <location>
        <begin position="539"/>
        <end position="572"/>
    </location>
</feature>
<name>A0ABU7YVI1_9GAMM</name>
<keyword evidence="2" id="KW-1133">Transmembrane helix</keyword>
<organism evidence="3 4">
    <name type="scientific">Novilysobacter erysipheiresistens</name>
    <dbReference type="NCBI Taxonomy" id="1749332"/>
    <lineage>
        <taxon>Bacteria</taxon>
        <taxon>Pseudomonadati</taxon>
        <taxon>Pseudomonadota</taxon>
        <taxon>Gammaproteobacteria</taxon>
        <taxon>Lysobacterales</taxon>
        <taxon>Lysobacteraceae</taxon>
        <taxon>Novilysobacter</taxon>
    </lineage>
</organism>
<feature type="compositionally biased region" description="Basic and acidic residues" evidence="1">
    <location>
        <begin position="414"/>
        <end position="428"/>
    </location>
</feature>
<dbReference type="RefSeq" id="WP_332614482.1">
    <property type="nucleotide sequence ID" value="NZ_JAXGFP010000001.1"/>
</dbReference>
<protein>
    <recommendedName>
        <fullName evidence="5">Transmembrane repetitive protein</fullName>
    </recommendedName>
</protein>
<proteinExistence type="predicted"/>
<evidence type="ECO:0000313" key="4">
    <source>
        <dbReference type="Proteomes" id="UP001355056"/>
    </source>
</evidence>
<gene>
    <name evidence="3" type="ORF">SNE34_02830</name>
</gene>
<evidence type="ECO:0000313" key="3">
    <source>
        <dbReference type="EMBL" id="MEG3182945.1"/>
    </source>
</evidence>
<evidence type="ECO:0008006" key="5">
    <source>
        <dbReference type="Google" id="ProtNLM"/>
    </source>
</evidence>
<feature type="region of interest" description="Disordered" evidence="1">
    <location>
        <begin position="289"/>
        <end position="308"/>
    </location>
</feature>
<dbReference type="EMBL" id="JAXGFP010000001">
    <property type="protein sequence ID" value="MEG3182945.1"/>
    <property type="molecule type" value="Genomic_DNA"/>
</dbReference>
<evidence type="ECO:0000256" key="1">
    <source>
        <dbReference type="SAM" id="MobiDB-lite"/>
    </source>
</evidence>